<evidence type="ECO:0000256" key="3">
    <source>
        <dbReference type="ARBA" id="ARBA00013194"/>
    </source>
</evidence>
<evidence type="ECO:0000256" key="6">
    <source>
        <dbReference type="SAM" id="SignalP"/>
    </source>
</evidence>
<evidence type="ECO:0000256" key="2">
    <source>
        <dbReference type="ARBA" id="ARBA00007656"/>
    </source>
</evidence>
<evidence type="ECO:0000256" key="5">
    <source>
        <dbReference type="PROSITE-ProRule" id="PRU00278"/>
    </source>
</evidence>
<keyword evidence="9" id="KW-1185">Reference proteome</keyword>
<dbReference type="InterPro" id="IPR046357">
    <property type="entry name" value="PPIase_dom_sf"/>
</dbReference>
<gene>
    <name evidence="8" type="ORF">A6A20_01155</name>
</gene>
<dbReference type="EMBL" id="LWID01000001">
    <property type="protein sequence ID" value="MDG6894270.1"/>
    <property type="molecule type" value="Genomic_DNA"/>
</dbReference>
<keyword evidence="4 5" id="KW-0697">Rotamase</keyword>
<dbReference type="SUPFAM" id="SSF109998">
    <property type="entry name" value="Triger factor/SurA peptide-binding domain-like"/>
    <property type="match status" value="1"/>
</dbReference>
<keyword evidence="6" id="KW-0732">Signal</keyword>
<feature type="chain" id="PRO_5040756828" description="peptidylprolyl isomerase" evidence="6">
    <location>
        <begin position="21"/>
        <end position="267"/>
    </location>
</feature>
<name>A0A9X4SHB5_9PAST</name>
<feature type="domain" description="PpiC" evidence="7">
    <location>
        <begin position="134"/>
        <end position="224"/>
    </location>
</feature>
<dbReference type="InterPro" id="IPR027304">
    <property type="entry name" value="Trigger_fact/SurA_dom_sf"/>
</dbReference>
<evidence type="ECO:0000313" key="8">
    <source>
        <dbReference type="EMBL" id="MDG6894270.1"/>
    </source>
</evidence>
<keyword evidence="5" id="KW-0413">Isomerase</keyword>
<dbReference type="AlphaFoldDB" id="A0A9X4SHB5"/>
<comment type="catalytic activity">
    <reaction evidence="1">
        <text>[protein]-peptidylproline (omega=180) = [protein]-peptidylproline (omega=0)</text>
        <dbReference type="Rhea" id="RHEA:16237"/>
        <dbReference type="Rhea" id="RHEA-COMP:10747"/>
        <dbReference type="Rhea" id="RHEA-COMP:10748"/>
        <dbReference type="ChEBI" id="CHEBI:83833"/>
        <dbReference type="ChEBI" id="CHEBI:83834"/>
        <dbReference type="EC" id="5.2.1.8"/>
    </reaction>
</comment>
<protein>
    <recommendedName>
        <fullName evidence="3">peptidylprolyl isomerase</fullName>
        <ecNumber evidence="3">5.2.1.8</ecNumber>
    </recommendedName>
</protein>
<accession>A0A9X4SHB5</accession>
<dbReference type="Pfam" id="PF00639">
    <property type="entry name" value="Rotamase"/>
    <property type="match status" value="1"/>
</dbReference>
<dbReference type="SUPFAM" id="SSF54534">
    <property type="entry name" value="FKBP-like"/>
    <property type="match status" value="1"/>
</dbReference>
<evidence type="ECO:0000313" key="9">
    <source>
        <dbReference type="Proteomes" id="UP001155500"/>
    </source>
</evidence>
<dbReference type="InterPro" id="IPR050245">
    <property type="entry name" value="PrsA_foldase"/>
</dbReference>
<dbReference type="GO" id="GO:0003755">
    <property type="term" value="F:peptidyl-prolyl cis-trans isomerase activity"/>
    <property type="evidence" value="ECO:0007669"/>
    <property type="project" value="UniProtKB-KW"/>
</dbReference>
<evidence type="ECO:0000256" key="1">
    <source>
        <dbReference type="ARBA" id="ARBA00000971"/>
    </source>
</evidence>
<comment type="caution">
    <text evidence="8">The sequence shown here is derived from an EMBL/GenBank/DDBJ whole genome shotgun (WGS) entry which is preliminary data.</text>
</comment>
<dbReference type="Gene3D" id="3.10.50.40">
    <property type="match status" value="1"/>
</dbReference>
<dbReference type="InterPro" id="IPR000297">
    <property type="entry name" value="PPIase_PpiC"/>
</dbReference>
<reference evidence="8" key="1">
    <citation type="submission" date="2016-03" db="EMBL/GenBank/DDBJ databases">
        <title>Co-evolution between Pasteurellaceae and their hosts.</title>
        <authorList>
            <person name="Hansen M.J."/>
            <person name="Bojesen A.M."/>
            <person name="Planet P."/>
        </authorList>
    </citation>
    <scope>NUCLEOTIDE SEQUENCE</scope>
    <source>
        <strain evidence="8">146/S8/89</strain>
    </source>
</reference>
<dbReference type="Pfam" id="PF13624">
    <property type="entry name" value="SurA_N_3"/>
    <property type="match status" value="1"/>
</dbReference>
<evidence type="ECO:0000259" key="7">
    <source>
        <dbReference type="PROSITE" id="PS50198"/>
    </source>
</evidence>
<evidence type="ECO:0000256" key="4">
    <source>
        <dbReference type="ARBA" id="ARBA00023110"/>
    </source>
</evidence>
<dbReference type="EC" id="5.2.1.8" evidence="3"/>
<feature type="signal peptide" evidence="6">
    <location>
        <begin position="1"/>
        <end position="20"/>
    </location>
</feature>
<dbReference type="Gene3D" id="1.10.8.1040">
    <property type="match status" value="1"/>
</dbReference>
<comment type="similarity">
    <text evidence="2">Belongs to the PpiC/parvulin rotamase family.</text>
</comment>
<dbReference type="RefSeq" id="WP_279571758.1">
    <property type="nucleotide sequence ID" value="NZ_LWID01000001.1"/>
</dbReference>
<dbReference type="PANTHER" id="PTHR47245">
    <property type="entry name" value="PEPTIDYLPROLYL ISOMERASE"/>
    <property type="match status" value="1"/>
</dbReference>
<dbReference type="PROSITE" id="PS50198">
    <property type="entry name" value="PPIC_PPIASE_2"/>
    <property type="match status" value="1"/>
</dbReference>
<dbReference type="Proteomes" id="UP001155500">
    <property type="component" value="Unassembled WGS sequence"/>
</dbReference>
<dbReference type="PANTHER" id="PTHR47245:SF2">
    <property type="entry name" value="PEPTIDYL-PROLYL CIS-TRANS ISOMERASE HP_0175-RELATED"/>
    <property type="match status" value="1"/>
</dbReference>
<organism evidence="8 9">
    <name type="scientific">Volucribacter amazonae</name>
    <dbReference type="NCBI Taxonomy" id="256731"/>
    <lineage>
        <taxon>Bacteria</taxon>
        <taxon>Pseudomonadati</taxon>
        <taxon>Pseudomonadota</taxon>
        <taxon>Gammaproteobacteria</taxon>
        <taxon>Pasteurellales</taxon>
        <taxon>Pasteurellaceae</taxon>
        <taxon>Volucribacter</taxon>
    </lineage>
</organism>
<sequence length="267" mass="30070">MKKIIVAVLMSVTMPFMVQAETLDLNKSVVSVNGQFIKESDLQEAINLAVTRGAENNSQLRENVLNTLINQKLLEQQAQKEGADKNPQVQAQIKDAETMILIDYALQQYIEKNPISNEEVQKIYDDLAKQVAEQKEVRIRHILVKDEKEANKLLVQLSKNQIDFMKAAEKSEDTGTAQNGGELGYQLLANLIPEIQQAVANAKVGLINKPVKSEFGWHIIEVEDPVKPVSIASFETLVPQIRQQLVQQSVQRYVQELRDAAKIERSK</sequence>
<proteinExistence type="inferred from homology"/>